<dbReference type="SUPFAM" id="SSF48498">
    <property type="entry name" value="Tetracyclin repressor-like, C-terminal domain"/>
    <property type="match status" value="1"/>
</dbReference>
<organism evidence="6 7">
    <name type="scientific">Kribbella antibiotica</name>
    <dbReference type="NCBI Taxonomy" id="190195"/>
    <lineage>
        <taxon>Bacteria</taxon>
        <taxon>Bacillati</taxon>
        <taxon>Actinomycetota</taxon>
        <taxon>Actinomycetes</taxon>
        <taxon>Propionibacteriales</taxon>
        <taxon>Kribbellaceae</taxon>
        <taxon>Kribbella</taxon>
    </lineage>
</organism>
<reference evidence="6 7" key="1">
    <citation type="submission" date="2019-03" db="EMBL/GenBank/DDBJ databases">
        <title>Draft genome sequences of novel Actinobacteria.</title>
        <authorList>
            <person name="Sahin N."/>
            <person name="Ay H."/>
            <person name="Saygin H."/>
        </authorList>
    </citation>
    <scope>NUCLEOTIDE SEQUENCE [LARGE SCALE GENOMIC DNA]</scope>
    <source>
        <strain evidence="6 7">JCM 13523</strain>
    </source>
</reference>
<evidence type="ECO:0000313" key="7">
    <source>
        <dbReference type="Proteomes" id="UP000295124"/>
    </source>
</evidence>
<dbReference type="OrthoDB" id="5112469at2"/>
<evidence type="ECO:0000259" key="5">
    <source>
        <dbReference type="PROSITE" id="PS50977"/>
    </source>
</evidence>
<dbReference type="PRINTS" id="PR00455">
    <property type="entry name" value="HTHTETR"/>
</dbReference>
<name>A0A4V2YPC4_9ACTN</name>
<dbReference type="InterPro" id="IPR050109">
    <property type="entry name" value="HTH-type_TetR-like_transc_reg"/>
</dbReference>
<gene>
    <name evidence="6" type="ORF">E1263_22450</name>
</gene>
<evidence type="ECO:0000256" key="2">
    <source>
        <dbReference type="ARBA" id="ARBA00023125"/>
    </source>
</evidence>
<evidence type="ECO:0000256" key="3">
    <source>
        <dbReference type="ARBA" id="ARBA00023163"/>
    </source>
</evidence>
<dbReference type="GO" id="GO:0003700">
    <property type="term" value="F:DNA-binding transcription factor activity"/>
    <property type="evidence" value="ECO:0007669"/>
    <property type="project" value="TreeGrafter"/>
</dbReference>
<keyword evidence="1" id="KW-0805">Transcription regulation</keyword>
<dbReference type="InterPro" id="IPR009057">
    <property type="entry name" value="Homeodomain-like_sf"/>
</dbReference>
<evidence type="ECO:0000256" key="4">
    <source>
        <dbReference type="PROSITE-ProRule" id="PRU00335"/>
    </source>
</evidence>
<dbReference type="Pfam" id="PF00440">
    <property type="entry name" value="TetR_N"/>
    <property type="match status" value="1"/>
</dbReference>
<keyword evidence="3" id="KW-0804">Transcription</keyword>
<dbReference type="PROSITE" id="PS50977">
    <property type="entry name" value="HTH_TETR_2"/>
    <property type="match status" value="1"/>
</dbReference>
<keyword evidence="7" id="KW-1185">Reference proteome</keyword>
<dbReference type="SUPFAM" id="SSF46689">
    <property type="entry name" value="Homeodomain-like"/>
    <property type="match status" value="1"/>
</dbReference>
<protein>
    <submittedName>
        <fullName evidence="6">TetR/AcrR family transcriptional regulator</fullName>
    </submittedName>
</protein>
<dbReference type="InterPro" id="IPR049445">
    <property type="entry name" value="TetR_SbtR-like_C"/>
</dbReference>
<dbReference type="Gene3D" id="1.10.357.10">
    <property type="entry name" value="Tetracycline Repressor, domain 2"/>
    <property type="match status" value="1"/>
</dbReference>
<dbReference type="GO" id="GO:0000976">
    <property type="term" value="F:transcription cis-regulatory region binding"/>
    <property type="evidence" value="ECO:0007669"/>
    <property type="project" value="TreeGrafter"/>
</dbReference>
<dbReference type="PANTHER" id="PTHR30055">
    <property type="entry name" value="HTH-TYPE TRANSCRIPTIONAL REGULATOR RUTR"/>
    <property type="match status" value="1"/>
</dbReference>
<dbReference type="Pfam" id="PF21597">
    <property type="entry name" value="TetR_C_43"/>
    <property type="match status" value="1"/>
</dbReference>
<proteinExistence type="predicted"/>
<dbReference type="PANTHER" id="PTHR30055:SF234">
    <property type="entry name" value="HTH-TYPE TRANSCRIPTIONAL REGULATOR BETI"/>
    <property type="match status" value="1"/>
</dbReference>
<dbReference type="InterPro" id="IPR036271">
    <property type="entry name" value="Tet_transcr_reg_TetR-rel_C_sf"/>
</dbReference>
<keyword evidence="2 4" id="KW-0238">DNA-binding</keyword>
<feature type="domain" description="HTH tetR-type" evidence="5">
    <location>
        <begin position="15"/>
        <end position="74"/>
    </location>
</feature>
<dbReference type="AlphaFoldDB" id="A0A4V2YPC4"/>
<accession>A0A4V2YPC4</accession>
<comment type="caution">
    <text evidence="6">The sequence shown here is derived from an EMBL/GenBank/DDBJ whole genome shotgun (WGS) entry which is preliminary data.</text>
</comment>
<evidence type="ECO:0000256" key="1">
    <source>
        <dbReference type="ARBA" id="ARBA00023015"/>
    </source>
</evidence>
<dbReference type="InterPro" id="IPR001647">
    <property type="entry name" value="HTH_TetR"/>
</dbReference>
<evidence type="ECO:0000313" key="6">
    <source>
        <dbReference type="EMBL" id="TDD57727.1"/>
    </source>
</evidence>
<sequence length="211" mass="23582">MDVPAEQQPLRRDAELNRQRLLTAAHEVFRERGLSATLEDVAHHAGVGIGTAYRRFANRDALIDALFEDMMSRVEEIGTEAAKDPDAWRGLSTSLELVCELQTFDRGLRDIMLGTGRGRRRQKLVAERIKPAVDAMIQRAKDQGILRTDIEGWDLPMIQLMVAAITDHTGQPDLWRRYLHLILDGMRVGGSDGTTLPVVPLPTGQPPSLNR</sequence>
<feature type="DNA-binding region" description="H-T-H motif" evidence="4">
    <location>
        <begin position="37"/>
        <end position="56"/>
    </location>
</feature>
<dbReference type="EMBL" id="SMKX01000067">
    <property type="protein sequence ID" value="TDD57727.1"/>
    <property type="molecule type" value="Genomic_DNA"/>
</dbReference>
<dbReference type="Proteomes" id="UP000295124">
    <property type="component" value="Unassembled WGS sequence"/>
</dbReference>